<evidence type="ECO:0000256" key="1">
    <source>
        <dbReference type="SAM" id="SignalP"/>
    </source>
</evidence>
<proteinExistence type="predicted"/>
<organism evidence="2">
    <name type="scientific">Rhipicephalus zambeziensis</name>
    <dbReference type="NCBI Taxonomy" id="60191"/>
    <lineage>
        <taxon>Eukaryota</taxon>
        <taxon>Metazoa</taxon>
        <taxon>Ecdysozoa</taxon>
        <taxon>Arthropoda</taxon>
        <taxon>Chelicerata</taxon>
        <taxon>Arachnida</taxon>
        <taxon>Acari</taxon>
        <taxon>Parasitiformes</taxon>
        <taxon>Ixodida</taxon>
        <taxon>Ixodoidea</taxon>
        <taxon>Ixodidae</taxon>
        <taxon>Rhipicephalinae</taxon>
        <taxon>Rhipicephalus</taxon>
        <taxon>Rhipicephalus</taxon>
    </lineage>
</organism>
<evidence type="ECO:0008006" key="3">
    <source>
        <dbReference type="Google" id="ProtNLM"/>
    </source>
</evidence>
<keyword evidence="1" id="KW-0732">Signal</keyword>
<dbReference type="InterPro" id="IPR012674">
    <property type="entry name" value="Calycin"/>
</dbReference>
<protein>
    <recommendedName>
        <fullName evidence="3">Lipocalin</fullName>
    </recommendedName>
</protein>
<dbReference type="Gene3D" id="2.40.128.20">
    <property type="match status" value="1"/>
</dbReference>
<evidence type="ECO:0000313" key="2">
    <source>
        <dbReference type="EMBL" id="MAA13747.1"/>
    </source>
</evidence>
<dbReference type="EMBL" id="GFPF01002601">
    <property type="protein sequence ID" value="MAA13747.1"/>
    <property type="molecule type" value="Transcribed_RNA"/>
</dbReference>
<sequence>MAINNIVLSLMLAHMFWAHCSGQSDYSKIPVKEQKYMEYVRNMLQGQAKLFLERGVNGIIEKNQRICWTSRFIRPGSPGYHHTLKFFDRAKPSKERKQTKGTDWYVGLKDGIPSVLVNAHDPKVNGDYTLYFARPTCFLMGNETAQAPSSGNVSSEVYADRATCQLWVRKRVDWEDKEECMAAFFRECSTISGVYYRYRKGVCNSVHVNEK</sequence>
<reference evidence="2" key="1">
    <citation type="journal article" date="2017" name="Parasit. Vectors">
        <title>Sialotranscriptomics of Rhipicephalus zambeziensis reveals intricate expression profiles of secretory proteins and suggests tight temporal transcriptional regulation during blood-feeding.</title>
        <authorList>
            <person name="de Castro M.H."/>
            <person name="de Klerk D."/>
            <person name="Pienaar R."/>
            <person name="Rees D.J.G."/>
            <person name="Mans B.J."/>
        </authorList>
    </citation>
    <scope>NUCLEOTIDE SEQUENCE</scope>
    <source>
        <tissue evidence="2">Salivary glands</tissue>
    </source>
</reference>
<feature type="signal peptide" evidence="1">
    <location>
        <begin position="1"/>
        <end position="22"/>
    </location>
</feature>
<name>A0A224Y818_9ACAR</name>
<feature type="chain" id="PRO_5012736657" description="Lipocalin" evidence="1">
    <location>
        <begin position="23"/>
        <end position="211"/>
    </location>
</feature>
<dbReference type="AlphaFoldDB" id="A0A224Y818"/>
<accession>A0A224Y818</accession>